<evidence type="ECO:0000313" key="2">
    <source>
        <dbReference type="Proteomes" id="UP001470230"/>
    </source>
</evidence>
<dbReference type="SUPFAM" id="SSF48371">
    <property type="entry name" value="ARM repeat"/>
    <property type="match status" value="1"/>
</dbReference>
<proteinExistence type="predicted"/>
<dbReference type="Gene3D" id="1.25.10.10">
    <property type="entry name" value="Leucine-rich Repeat Variant"/>
    <property type="match status" value="1"/>
</dbReference>
<dbReference type="InterPro" id="IPR011989">
    <property type="entry name" value="ARM-like"/>
</dbReference>
<sequence length="427" mass="50159">MNYETRRDVRIDKNDLNSFYFFSSYNTDSDDTNHRISLTIESAIKQLMNIELDIKIEGLKTLNQMIRSFQKFLIPKITIEIVNEICLLANIEKYSCISLQFLTILIQFCPSFYNLFSTSGFYQNLIQKIQPSVNISFYKQILLFLCATIKRVPESILMMIKYDLLNNIRNMDQTQFIDQLQIIYSSSFIQFPDLSILDSIFLYLTFPKSRLILETLKCIKNCISNKQILEKIWPNICFDNRLISLLSNENFDVVSTTISIFSIIFTFSESSINQFFENKELVDLIFSYTFHDDINIKIFVFDFLISLVNSANEAFNINNIFELVRNLKIKKETLENLNFCCQQKVTHIILGLYLKLSSPQVEMINDENLLKKMIQISQENEEDAEICIQTLHLLMTKFISNTKLYQFFSKLLDESDIDDEILEKLKD</sequence>
<dbReference type="InterPro" id="IPR016024">
    <property type="entry name" value="ARM-type_fold"/>
</dbReference>
<keyword evidence="2" id="KW-1185">Reference proteome</keyword>
<evidence type="ECO:0000313" key="1">
    <source>
        <dbReference type="EMBL" id="KAK8871011.1"/>
    </source>
</evidence>
<gene>
    <name evidence="1" type="ORF">M9Y10_008924</name>
</gene>
<dbReference type="EMBL" id="JAPFFF010000014">
    <property type="protein sequence ID" value="KAK8871011.1"/>
    <property type="molecule type" value="Genomic_DNA"/>
</dbReference>
<dbReference type="Proteomes" id="UP001470230">
    <property type="component" value="Unassembled WGS sequence"/>
</dbReference>
<accession>A0ABR2IZS3</accession>
<organism evidence="1 2">
    <name type="scientific">Tritrichomonas musculus</name>
    <dbReference type="NCBI Taxonomy" id="1915356"/>
    <lineage>
        <taxon>Eukaryota</taxon>
        <taxon>Metamonada</taxon>
        <taxon>Parabasalia</taxon>
        <taxon>Tritrichomonadida</taxon>
        <taxon>Tritrichomonadidae</taxon>
        <taxon>Tritrichomonas</taxon>
    </lineage>
</organism>
<name>A0ABR2IZS3_9EUKA</name>
<comment type="caution">
    <text evidence="1">The sequence shown here is derived from an EMBL/GenBank/DDBJ whole genome shotgun (WGS) entry which is preliminary data.</text>
</comment>
<protein>
    <submittedName>
        <fullName evidence="1">Uncharacterized protein</fullName>
    </submittedName>
</protein>
<reference evidence="1 2" key="1">
    <citation type="submission" date="2024-04" db="EMBL/GenBank/DDBJ databases">
        <title>Tritrichomonas musculus Genome.</title>
        <authorList>
            <person name="Alves-Ferreira E."/>
            <person name="Grigg M."/>
            <person name="Lorenzi H."/>
            <person name="Galac M."/>
        </authorList>
    </citation>
    <scope>NUCLEOTIDE SEQUENCE [LARGE SCALE GENOMIC DNA]</scope>
    <source>
        <strain evidence="1 2">EAF2021</strain>
    </source>
</reference>